<feature type="region of interest" description="Disordered" evidence="1">
    <location>
        <begin position="98"/>
        <end position="121"/>
    </location>
</feature>
<dbReference type="Proteomes" id="UP000579812">
    <property type="component" value="Unassembled WGS sequence"/>
</dbReference>
<dbReference type="AlphaFoldDB" id="A0A7J6D7Y8"/>
<evidence type="ECO:0000313" key="3">
    <source>
        <dbReference type="Proteomes" id="UP000579812"/>
    </source>
</evidence>
<name>A0A7J6D7Y8_9TELE</name>
<organism evidence="2 3">
    <name type="scientific">Onychostoma macrolepis</name>
    <dbReference type="NCBI Taxonomy" id="369639"/>
    <lineage>
        <taxon>Eukaryota</taxon>
        <taxon>Metazoa</taxon>
        <taxon>Chordata</taxon>
        <taxon>Craniata</taxon>
        <taxon>Vertebrata</taxon>
        <taxon>Euteleostomi</taxon>
        <taxon>Actinopterygii</taxon>
        <taxon>Neopterygii</taxon>
        <taxon>Teleostei</taxon>
        <taxon>Ostariophysi</taxon>
        <taxon>Cypriniformes</taxon>
        <taxon>Cyprinidae</taxon>
        <taxon>Acrossocheilinae</taxon>
        <taxon>Onychostoma</taxon>
    </lineage>
</organism>
<reference evidence="2 3" key="1">
    <citation type="submission" date="2020-04" db="EMBL/GenBank/DDBJ databases">
        <title>Chromosome-level genome assembly of a cyprinid fish Onychostoma macrolepis by integration of Nanopore Sequencing, Bionano and Hi-C technology.</title>
        <authorList>
            <person name="Wang D."/>
        </authorList>
    </citation>
    <scope>NUCLEOTIDE SEQUENCE [LARGE SCALE GENOMIC DNA]</scope>
    <source>
        <strain evidence="2">SWU-2019</strain>
        <tissue evidence="2">Muscle</tissue>
    </source>
</reference>
<dbReference type="EMBL" id="JAAMOB010000003">
    <property type="protein sequence ID" value="KAF4115418.1"/>
    <property type="molecule type" value="Genomic_DNA"/>
</dbReference>
<evidence type="ECO:0000256" key="1">
    <source>
        <dbReference type="SAM" id="MobiDB-lite"/>
    </source>
</evidence>
<accession>A0A7J6D7Y8</accession>
<feature type="region of interest" description="Disordered" evidence="1">
    <location>
        <begin position="1"/>
        <end position="26"/>
    </location>
</feature>
<evidence type="ECO:0000313" key="2">
    <source>
        <dbReference type="EMBL" id="KAF4115418.1"/>
    </source>
</evidence>
<feature type="compositionally biased region" description="Basic and acidic residues" evidence="1">
    <location>
        <begin position="103"/>
        <end position="121"/>
    </location>
</feature>
<comment type="caution">
    <text evidence="2">The sequence shown here is derived from an EMBL/GenBank/DDBJ whole genome shotgun (WGS) entry which is preliminary data.</text>
</comment>
<sequence>MVFVKEEREEEMSEPEPWGIKQEEPEPCRIKHEEPEPWIIKQEEPEPCRIKHEEPEPWIIKQEEPEPWIIKHEGHGGCCWNQCSQRLLVCQYQCCEEGCYGRPSRDREECGRGRKNPTDRQ</sequence>
<gene>
    <name evidence="2" type="ORF">G5714_002907</name>
</gene>
<protein>
    <submittedName>
        <fullName evidence="2">Uncharacterized protein</fullName>
    </submittedName>
</protein>
<keyword evidence="3" id="KW-1185">Reference proteome</keyword>
<proteinExistence type="predicted"/>